<evidence type="ECO:0000313" key="3">
    <source>
        <dbReference type="EMBL" id="MCY0791479.1"/>
    </source>
</evidence>
<dbReference type="PANTHER" id="PTHR46558">
    <property type="entry name" value="TRACRIPTIONAL REGULATORY PROTEIN-RELATED-RELATED"/>
    <property type="match status" value="1"/>
</dbReference>
<dbReference type="RefSeq" id="WP_260249840.1">
    <property type="nucleotide sequence ID" value="NZ_CP194356.1"/>
</dbReference>
<accession>A0A9Q4CRX1</accession>
<organism evidence="3 4">
    <name type="scientific">Morganella morganii</name>
    <name type="common">Proteus morganii</name>
    <dbReference type="NCBI Taxonomy" id="582"/>
    <lineage>
        <taxon>Bacteria</taxon>
        <taxon>Pseudomonadati</taxon>
        <taxon>Pseudomonadota</taxon>
        <taxon>Gammaproteobacteria</taxon>
        <taxon>Enterobacterales</taxon>
        <taxon>Morganellaceae</taxon>
        <taxon>Morganella</taxon>
    </lineage>
</organism>
<dbReference type="Gene3D" id="1.10.260.40">
    <property type="entry name" value="lambda repressor-like DNA-binding domains"/>
    <property type="match status" value="1"/>
</dbReference>
<comment type="caution">
    <text evidence="3">The sequence shown here is derived from an EMBL/GenBank/DDBJ whole genome shotgun (WGS) entry which is preliminary data.</text>
</comment>
<evidence type="ECO:0000256" key="1">
    <source>
        <dbReference type="ARBA" id="ARBA00023125"/>
    </source>
</evidence>
<dbReference type="Pfam" id="PF01381">
    <property type="entry name" value="HTH_3"/>
    <property type="match status" value="1"/>
</dbReference>
<keyword evidence="1" id="KW-0238">DNA-binding</keyword>
<dbReference type="PANTHER" id="PTHR46558:SF11">
    <property type="entry name" value="HTH-TYPE TRANSCRIPTIONAL REGULATOR XRE"/>
    <property type="match status" value="1"/>
</dbReference>
<dbReference type="SUPFAM" id="SSF47413">
    <property type="entry name" value="lambda repressor-like DNA-binding domains"/>
    <property type="match status" value="1"/>
</dbReference>
<dbReference type="CDD" id="cd00093">
    <property type="entry name" value="HTH_XRE"/>
    <property type="match status" value="1"/>
</dbReference>
<evidence type="ECO:0000313" key="4">
    <source>
        <dbReference type="Proteomes" id="UP001076655"/>
    </source>
</evidence>
<dbReference type="PROSITE" id="PS50943">
    <property type="entry name" value="HTH_CROC1"/>
    <property type="match status" value="1"/>
</dbReference>
<gene>
    <name evidence="3" type="ORF">N0392_17515</name>
</gene>
<sequence>MHPDNYRDLSCQHQIFKKELHTVIGQEIKTLRKSKGITGYELGSIIKLSQQQISRYENGDSAIPLDTLILILRIFNISPEKFIHRVLFILNRDPDAKKLLSHMSNHLNVYTDSSYLGTFEQYKHN</sequence>
<reference evidence="3" key="1">
    <citation type="submission" date="2022-08" db="EMBL/GenBank/DDBJ databases">
        <authorList>
            <person name="Dale J.L."/>
        </authorList>
    </citation>
    <scope>NUCLEOTIDE SEQUENCE</scope>
    <source>
        <strain evidence="3">2022EL-00758</strain>
    </source>
</reference>
<dbReference type="Proteomes" id="UP001076655">
    <property type="component" value="Unassembled WGS sequence"/>
</dbReference>
<dbReference type="InterPro" id="IPR001387">
    <property type="entry name" value="Cro/C1-type_HTH"/>
</dbReference>
<evidence type="ECO:0000259" key="2">
    <source>
        <dbReference type="PROSITE" id="PS50943"/>
    </source>
</evidence>
<dbReference type="InterPro" id="IPR010982">
    <property type="entry name" value="Lambda_DNA-bd_dom_sf"/>
</dbReference>
<dbReference type="SMART" id="SM00530">
    <property type="entry name" value="HTH_XRE"/>
    <property type="match status" value="1"/>
</dbReference>
<dbReference type="EMBL" id="JAPNMI010000010">
    <property type="protein sequence ID" value="MCY0791479.1"/>
    <property type="molecule type" value="Genomic_DNA"/>
</dbReference>
<name>A0A9Q4CRX1_MORMO</name>
<proteinExistence type="predicted"/>
<dbReference type="AlphaFoldDB" id="A0A9Q4CRX1"/>
<dbReference type="GO" id="GO:0003677">
    <property type="term" value="F:DNA binding"/>
    <property type="evidence" value="ECO:0007669"/>
    <property type="project" value="UniProtKB-KW"/>
</dbReference>
<feature type="domain" description="HTH cro/C1-type" evidence="2">
    <location>
        <begin position="28"/>
        <end position="82"/>
    </location>
</feature>
<protein>
    <submittedName>
        <fullName evidence="3">Helix-turn-helix transcriptional regulator</fullName>
    </submittedName>
</protein>